<dbReference type="Gene3D" id="2.40.50.140">
    <property type="entry name" value="Nucleic acid-binding proteins"/>
    <property type="match status" value="1"/>
</dbReference>
<evidence type="ECO:0000256" key="1">
    <source>
        <dbReference type="SAM" id="MobiDB-lite"/>
    </source>
</evidence>
<name>A0A813IWE1_POLGL</name>
<reference evidence="2" key="1">
    <citation type="submission" date="2021-02" db="EMBL/GenBank/DDBJ databases">
        <authorList>
            <person name="Dougan E. K."/>
            <person name="Rhodes N."/>
            <person name="Thang M."/>
            <person name="Chan C."/>
        </authorList>
    </citation>
    <scope>NUCLEOTIDE SEQUENCE</scope>
</reference>
<dbReference type="InterPro" id="IPR012340">
    <property type="entry name" value="NA-bd_OB-fold"/>
</dbReference>
<feature type="region of interest" description="Disordered" evidence="1">
    <location>
        <begin position="1"/>
        <end position="25"/>
    </location>
</feature>
<sequence>MAASTREADPPGVTAASADGGVKSLRDKMQEKTARLRNCLKQDQDRKKNEEDATTERWTGLRITDRCVRQEKWDASVRGKERVLLSRLSLLSQQGTDQVVVGVLCSPPAMPKMNHRSELCAEWTLTDLDKERPCEATVVLVGRAVEHWASQDGPGRPHAKVGSIIAVLNPKATGKSSAMLASMETQVIKLGMCPSLGFCSVLIHTGRCGAACHSEGSGYCERHSNQSHWARQAELSDPRSAARKRKPGCEASTSTPATSPWLGRLPSATSASSSSQPVKEAPERPAASPARAPALASATAASTATLSPGESHGPTSEAGSMASAMRTISAAAAGGTLPVSALLGALKQLDASAIPIADELYTKLGVIAQQSDAAGEVARRLRRACRAQVGTSSSSAAGLGLGSVRGDEKRRCAARPP</sequence>
<evidence type="ECO:0000313" key="3">
    <source>
        <dbReference type="Proteomes" id="UP000626109"/>
    </source>
</evidence>
<organism evidence="2 3">
    <name type="scientific">Polarella glacialis</name>
    <name type="common">Dinoflagellate</name>
    <dbReference type="NCBI Taxonomy" id="89957"/>
    <lineage>
        <taxon>Eukaryota</taxon>
        <taxon>Sar</taxon>
        <taxon>Alveolata</taxon>
        <taxon>Dinophyceae</taxon>
        <taxon>Suessiales</taxon>
        <taxon>Suessiaceae</taxon>
        <taxon>Polarella</taxon>
    </lineage>
</organism>
<evidence type="ECO:0000313" key="2">
    <source>
        <dbReference type="EMBL" id="CAE8663803.1"/>
    </source>
</evidence>
<protein>
    <submittedName>
        <fullName evidence="2">Uncharacterized protein</fullName>
    </submittedName>
</protein>
<feature type="region of interest" description="Disordered" evidence="1">
    <location>
        <begin position="231"/>
        <end position="321"/>
    </location>
</feature>
<proteinExistence type="predicted"/>
<dbReference type="AlphaFoldDB" id="A0A813IWE1"/>
<accession>A0A813IWE1</accession>
<gene>
    <name evidence="2" type="ORF">PGLA2088_LOCUS15380</name>
</gene>
<comment type="caution">
    <text evidence="2">The sequence shown here is derived from an EMBL/GenBank/DDBJ whole genome shotgun (WGS) entry which is preliminary data.</text>
</comment>
<dbReference type="Proteomes" id="UP000626109">
    <property type="component" value="Unassembled WGS sequence"/>
</dbReference>
<dbReference type="EMBL" id="CAJNNW010018998">
    <property type="protein sequence ID" value="CAE8663803.1"/>
    <property type="molecule type" value="Genomic_DNA"/>
</dbReference>
<feature type="compositionally biased region" description="Low complexity" evidence="1">
    <location>
        <begin position="284"/>
        <end position="308"/>
    </location>
</feature>
<feature type="region of interest" description="Disordered" evidence="1">
    <location>
        <begin position="390"/>
        <end position="417"/>
    </location>
</feature>